<dbReference type="EMBL" id="LO017727">
    <property type="protein sequence ID" value="CRH08221.1"/>
    <property type="molecule type" value="Genomic_DNA"/>
</dbReference>
<protein>
    <recommendedName>
        <fullName evidence="2">Cell division protein ZapA</fullName>
    </recommendedName>
    <alternativeName>
        <fullName evidence="9">Z ring-associated protein ZapA</fullName>
    </alternativeName>
</protein>
<evidence type="ECO:0000256" key="1">
    <source>
        <dbReference type="ARBA" id="ARBA00004496"/>
    </source>
</evidence>
<evidence type="ECO:0000256" key="3">
    <source>
        <dbReference type="ARBA" id="ARBA00022490"/>
    </source>
</evidence>
<organism evidence="10">
    <name type="scientific">Magnetococcus massalia (strain MO-1)</name>
    <dbReference type="NCBI Taxonomy" id="451514"/>
    <lineage>
        <taxon>Bacteria</taxon>
        <taxon>Pseudomonadati</taxon>
        <taxon>Pseudomonadota</taxon>
        <taxon>Magnetococcia</taxon>
        <taxon>Magnetococcales</taxon>
        <taxon>Magnetococcaceae</taxon>
        <taxon>Magnetococcus</taxon>
    </lineage>
</organism>
<dbReference type="Pfam" id="PF05164">
    <property type="entry name" value="ZapA"/>
    <property type="match status" value="1"/>
</dbReference>
<keyword evidence="5" id="KW-0717">Septation</keyword>
<dbReference type="GO" id="GO:0000917">
    <property type="term" value="P:division septum assembly"/>
    <property type="evidence" value="ECO:0007669"/>
    <property type="project" value="UniProtKB-KW"/>
</dbReference>
<gene>
    <name evidence="10" type="ORF">MAGMO_4093</name>
</gene>
<reference evidence="10" key="1">
    <citation type="submission" date="2015-04" db="EMBL/GenBank/DDBJ databases">
        <authorList>
            <person name="Syromyatnikov M.Y."/>
            <person name="Popov V.N."/>
        </authorList>
    </citation>
    <scope>NUCLEOTIDE SEQUENCE</scope>
    <source>
        <strain evidence="10">MO-1</strain>
    </source>
</reference>
<accession>A0A1S7LR07</accession>
<dbReference type="InterPro" id="IPR036192">
    <property type="entry name" value="Cell_div_ZapA-like_sf"/>
</dbReference>
<keyword evidence="6" id="KW-0131">Cell cycle</keyword>
<dbReference type="Gene3D" id="6.10.250.790">
    <property type="match status" value="1"/>
</dbReference>
<evidence type="ECO:0000313" key="10">
    <source>
        <dbReference type="EMBL" id="CRH08221.1"/>
    </source>
</evidence>
<evidence type="ECO:0000256" key="8">
    <source>
        <dbReference type="ARBA" id="ARBA00026068"/>
    </source>
</evidence>
<keyword evidence="3" id="KW-0963">Cytoplasm</keyword>
<dbReference type="GO" id="GO:0000921">
    <property type="term" value="P:septin ring assembly"/>
    <property type="evidence" value="ECO:0007669"/>
    <property type="project" value="TreeGrafter"/>
</dbReference>
<name>A0A1S7LR07_MAGMO</name>
<dbReference type="SUPFAM" id="SSF102829">
    <property type="entry name" value="Cell division protein ZapA-like"/>
    <property type="match status" value="1"/>
</dbReference>
<sequence length="94" mass="10623">MSDMVEVDILGQRFKLNTDTGVDYVQELAKYVENMIEELRQGSAGASQDRLAIMAALQLADRYFQLRQNSEGANELADSRIKRLIEQTDALLTK</sequence>
<dbReference type="PANTHER" id="PTHR34981:SF1">
    <property type="entry name" value="CELL DIVISION PROTEIN ZAPA"/>
    <property type="match status" value="1"/>
</dbReference>
<dbReference type="AlphaFoldDB" id="A0A1S7LR07"/>
<evidence type="ECO:0000256" key="7">
    <source>
        <dbReference type="ARBA" id="ARBA00024910"/>
    </source>
</evidence>
<dbReference type="PANTHER" id="PTHR34981">
    <property type="entry name" value="CELL DIVISION PROTEIN ZAPA"/>
    <property type="match status" value="1"/>
</dbReference>
<dbReference type="InterPro" id="IPR007838">
    <property type="entry name" value="Cell_div_ZapA-like"/>
</dbReference>
<comment type="subcellular location">
    <subcellularLocation>
        <location evidence="1">Cytoplasm</location>
    </subcellularLocation>
</comment>
<proteinExistence type="predicted"/>
<dbReference type="InterPro" id="IPR053712">
    <property type="entry name" value="Bac_CellDiv_Activator"/>
</dbReference>
<dbReference type="GO" id="GO:0043093">
    <property type="term" value="P:FtsZ-dependent cytokinesis"/>
    <property type="evidence" value="ECO:0007669"/>
    <property type="project" value="TreeGrafter"/>
</dbReference>
<comment type="function">
    <text evidence="7">Activator of cell division through the inhibition of FtsZ GTPase activity, therefore promoting FtsZ assembly into bundles of protofilaments necessary for the formation of the division Z ring. It is recruited early at mid-cell but it is not essential for cell division.</text>
</comment>
<evidence type="ECO:0000256" key="4">
    <source>
        <dbReference type="ARBA" id="ARBA00022618"/>
    </source>
</evidence>
<dbReference type="GO" id="GO:0032153">
    <property type="term" value="C:cell division site"/>
    <property type="evidence" value="ECO:0007669"/>
    <property type="project" value="TreeGrafter"/>
</dbReference>
<dbReference type="GO" id="GO:0005829">
    <property type="term" value="C:cytosol"/>
    <property type="evidence" value="ECO:0007669"/>
    <property type="project" value="TreeGrafter"/>
</dbReference>
<evidence type="ECO:0000256" key="2">
    <source>
        <dbReference type="ARBA" id="ARBA00015195"/>
    </source>
</evidence>
<keyword evidence="4" id="KW-0132">Cell division</keyword>
<dbReference type="GO" id="GO:0030428">
    <property type="term" value="C:cell septum"/>
    <property type="evidence" value="ECO:0007669"/>
    <property type="project" value="TreeGrafter"/>
</dbReference>
<comment type="subunit">
    <text evidence="8">Homodimer. Interacts with FtsZ.</text>
</comment>
<evidence type="ECO:0000256" key="5">
    <source>
        <dbReference type="ARBA" id="ARBA00023210"/>
    </source>
</evidence>
<evidence type="ECO:0000256" key="9">
    <source>
        <dbReference type="ARBA" id="ARBA00033158"/>
    </source>
</evidence>
<evidence type="ECO:0000256" key="6">
    <source>
        <dbReference type="ARBA" id="ARBA00023306"/>
    </source>
</evidence>